<dbReference type="Gene3D" id="3.40.50.1360">
    <property type="match status" value="1"/>
</dbReference>
<gene>
    <name evidence="8" type="ORF">ABEG17_11105</name>
</gene>
<dbReference type="SUPFAM" id="SSF100950">
    <property type="entry name" value="NagB/RpiA/CoA transferase-like"/>
    <property type="match status" value="1"/>
</dbReference>
<name>A0AAU7JPH0_9MICO</name>
<evidence type="ECO:0000256" key="6">
    <source>
        <dbReference type="ARBA" id="ARBA00024937"/>
    </source>
</evidence>
<comment type="function">
    <text evidence="6">Repressor of the lactose catabolism operon. Galactose-6-phosphate is the inducer.</text>
</comment>
<reference evidence="8" key="1">
    <citation type="submission" date="2024-05" db="EMBL/GenBank/DDBJ databases">
        <authorList>
            <person name="Kim S."/>
            <person name="Heo J."/>
            <person name="Choi H."/>
            <person name="Choi Y."/>
            <person name="Kwon S.-W."/>
            <person name="Kim Y."/>
        </authorList>
    </citation>
    <scope>NUCLEOTIDE SEQUENCE</scope>
    <source>
        <strain evidence="8">KACC 23699</strain>
    </source>
</reference>
<evidence type="ECO:0000256" key="2">
    <source>
        <dbReference type="ARBA" id="ARBA00022491"/>
    </source>
</evidence>
<evidence type="ECO:0000313" key="8">
    <source>
        <dbReference type="EMBL" id="XBO42138.1"/>
    </source>
</evidence>
<dbReference type="PROSITE" id="PS00894">
    <property type="entry name" value="HTH_DEOR_1"/>
    <property type="match status" value="1"/>
</dbReference>
<dbReference type="Gene3D" id="1.10.10.10">
    <property type="entry name" value="Winged helix-like DNA-binding domain superfamily/Winged helix DNA-binding domain"/>
    <property type="match status" value="1"/>
</dbReference>
<dbReference type="SMART" id="SM00420">
    <property type="entry name" value="HTH_DEOR"/>
    <property type="match status" value="1"/>
</dbReference>
<dbReference type="InterPro" id="IPR018356">
    <property type="entry name" value="Tscrpt_reg_HTH_DeoR_CS"/>
</dbReference>
<dbReference type="EMBL" id="CP157483">
    <property type="protein sequence ID" value="XBO42138.1"/>
    <property type="molecule type" value="Genomic_DNA"/>
</dbReference>
<protein>
    <recommendedName>
        <fullName evidence="1">Lactose phosphotransferase system repressor</fullName>
    </recommendedName>
</protein>
<dbReference type="PROSITE" id="PS51000">
    <property type="entry name" value="HTH_DEOR_2"/>
    <property type="match status" value="1"/>
</dbReference>
<dbReference type="GO" id="GO:0003677">
    <property type="term" value="F:DNA binding"/>
    <property type="evidence" value="ECO:0007669"/>
    <property type="project" value="UniProtKB-KW"/>
</dbReference>
<dbReference type="InterPro" id="IPR036388">
    <property type="entry name" value="WH-like_DNA-bd_sf"/>
</dbReference>
<dbReference type="AlphaFoldDB" id="A0AAU7JPH0"/>
<dbReference type="GO" id="GO:0003700">
    <property type="term" value="F:DNA-binding transcription factor activity"/>
    <property type="evidence" value="ECO:0007669"/>
    <property type="project" value="InterPro"/>
</dbReference>
<evidence type="ECO:0000256" key="1">
    <source>
        <dbReference type="ARBA" id="ARBA00021390"/>
    </source>
</evidence>
<dbReference type="SUPFAM" id="SSF46785">
    <property type="entry name" value="Winged helix' DNA-binding domain"/>
    <property type="match status" value="1"/>
</dbReference>
<evidence type="ECO:0000256" key="3">
    <source>
        <dbReference type="ARBA" id="ARBA00023015"/>
    </source>
</evidence>
<dbReference type="RefSeq" id="WP_406829540.1">
    <property type="nucleotide sequence ID" value="NZ_CP157483.1"/>
</dbReference>
<proteinExistence type="predicted"/>
<feature type="domain" description="HTH deoR-type" evidence="7">
    <location>
        <begin position="14"/>
        <end position="69"/>
    </location>
</feature>
<dbReference type="PRINTS" id="PR00037">
    <property type="entry name" value="HTHLACR"/>
</dbReference>
<keyword evidence="4 8" id="KW-0238">DNA-binding</keyword>
<dbReference type="PANTHER" id="PTHR30363:SF4">
    <property type="entry name" value="GLYCEROL-3-PHOSPHATE REGULON REPRESSOR"/>
    <property type="match status" value="1"/>
</dbReference>
<evidence type="ECO:0000256" key="4">
    <source>
        <dbReference type="ARBA" id="ARBA00023125"/>
    </source>
</evidence>
<keyword evidence="2" id="KW-0678">Repressor</keyword>
<accession>A0AAU7JPH0</accession>
<dbReference type="InterPro" id="IPR001034">
    <property type="entry name" value="DeoR_HTH"/>
</dbReference>
<dbReference type="InterPro" id="IPR036390">
    <property type="entry name" value="WH_DNA-bd_sf"/>
</dbReference>
<dbReference type="InterPro" id="IPR014036">
    <property type="entry name" value="DeoR-like_C"/>
</dbReference>
<keyword evidence="3" id="KW-0805">Transcription regulation</keyword>
<dbReference type="Pfam" id="PF08220">
    <property type="entry name" value="HTH_DeoR"/>
    <property type="match status" value="1"/>
</dbReference>
<dbReference type="InterPro" id="IPR050313">
    <property type="entry name" value="Carb_Metab_HTH_regulators"/>
</dbReference>
<evidence type="ECO:0000259" key="7">
    <source>
        <dbReference type="PROSITE" id="PS51000"/>
    </source>
</evidence>
<dbReference type="SMART" id="SM01134">
    <property type="entry name" value="DeoRC"/>
    <property type="match status" value="1"/>
</dbReference>
<keyword evidence="5" id="KW-0804">Transcription</keyword>
<sequence>MLLRGSDCYVAFMRVTRQRSIVERLHSHGLASTEELAALCDVSLATVRRDLIELESAGELRRVHGGAVLEVGVNGAGHVPALASPENDADAVRGFAEVAASDAEDKRAVAVRAAAMVADGDCVILDIGTTTMMLARELRGRPVTVVTASLAVLDVLRDDPQVELVLLGGIVRRTYHSMVGALTEDALRQVRANCAFLGASGVAADGTVLDTTLVEVPVKRALLATSQRSVLLVDHHKFPGTGALRVCGLDEFDAVITTTGAHGPTLDAARAAGTEVHVV</sequence>
<dbReference type="Pfam" id="PF00455">
    <property type="entry name" value="DeoRC"/>
    <property type="match status" value="1"/>
</dbReference>
<organism evidence="8">
    <name type="scientific">Pedococcus sp. KACC 23699</name>
    <dbReference type="NCBI Taxonomy" id="3149228"/>
    <lineage>
        <taxon>Bacteria</taxon>
        <taxon>Bacillati</taxon>
        <taxon>Actinomycetota</taxon>
        <taxon>Actinomycetes</taxon>
        <taxon>Micrococcales</taxon>
        <taxon>Intrasporangiaceae</taxon>
        <taxon>Pedococcus</taxon>
    </lineage>
</organism>
<dbReference type="InterPro" id="IPR037171">
    <property type="entry name" value="NagB/RpiA_transferase-like"/>
</dbReference>
<dbReference type="PANTHER" id="PTHR30363">
    <property type="entry name" value="HTH-TYPE TRANSCRIPTIONAL REGULATOR SRLR-RELATED"/>
    <property type="match status" value="1"/>
</dbReference>
<evidence type="ECO:0000256" key="5">
    <source>
        <dbReference type="ARBA" id="ARBA00023163"/>
    </source>
</evidence>